<dbReference type="EMBL" id="CAJNNW010034242">
    <property type="protein sequence ID" value="CAE8722081.1"/>
    <property type="molecule type" value="Genomic_DNA"/>
</dbReference>
<feature type="region of interest" description="Disordered" evidence="3">
    <location>
        <begin position="833"/>
        <end position="883"/>
    </location>
</feature>
<dbReference type="Proteomes" id="UP000626109">
    <property type="component" value="Unassembled WGS sequence"/>
</dbReference>
<feature type="domain" description="ABC1 atypical kinase-like" evidence="4">
    <location>
        <begin position="239"/>
        <end position="428"/>
    </location>
</feature>
<evidence type="ECO:0000256" key="2">
    <source>
        <dbReference type="SAM" id="Coils"/>
    </source>
</evidence>
<gene>
    <name evidence="5" type="ORF">PGLA2088_LOCUS42314</name>
</gene>
<evidence type="ECO:0000256" key="1">
    <source>
        <dbReference type="ARBA" id="ARBA00009670"/>
    </source>
</evidence>
<dbReference type="CDD" id="cd05121">
    <property type="entry name" value="ABC1_ADCK3-like"/>
    <property type="match status" value="1"/>
</dbReference>
<dbReference type="AlphaFoldDB" id="A0A813L9Q0"/>
<sequence length="968" mass="109145">MHRMPFWTTPCGLDDPFTRSVKCSAPSQGQTVKDASKLGCLDGCLSGIKATPIVHRLLGCVGVVVKPPAPPPKKLQDLATACQEAKAGKTFSLVRRSATVAGRLLPVIVCGTADALRPGGPRHAARNARRLRLALESLGPAFVKLGQALASREDVLSEEIAAELRKLCDDVPPFPCQDAVQLIREQLGEELALAVQASGKAVAAASLGQVYRVWLPAGPINVGATRSGRHSSSGSEPMQEFAVKVQRPGLDIALAVDVVILQNVSSLIGRLIAKFCATRLDTVKVLNAWAQTLWHELDYVREADTMDSIREKLCGRVPGLVIPQVSRRFSSQRVLTTSWIEGVKITTDPRQVKNCHILTGVRAYAFMILELGVVHADPHAGNLLLTIPGNEVCLLDFGMVVEVPESHRQAWASCIVHLVQGDYEAVLDSLIQIGFFPGDCPRDEVLPVMSKIWAELVACGSDTQRRKDAVRVCYDEIRILVRTFKFDLPDYYVALVRALLTLEGIALSADCDFDIFQAAFPVALDSLMASRGKRHEVCLLVKPLISALLQRLPAAHRRVAITSAVAVAAILFSSLLRAQSWFIGGAQFDTCHVTVSVLPCAFLRQALAKYSTTEESLAESPSLLMNAGMGREVAQQSGLSKGAVLALNSDGLKLERQKLLRAQESERQWLKSALQGELNQLKQLENANQFLTEEANNSDEKVREASKKMKELNDKRALDEERKQMEMEARMKLEKQLAKEEFHKQAIEMEKKREVEARQQKEAYERQVREAERKIEVEKEKERKREQEYAELAARKDEMRAQDQRRIDIMSQKQEAFTQVMAEKKEQRDLRIYQSIQTNMEMENKRRDDFEERQRQEQEREERLMQQLAVKQEESAKRSFQTMMRRKVIQDEAAKKAEERRMTILEAQEETEYRLMEHDQKKERYLDFKRELDGLRGKNKEINVERQRRREEAEREGIAEAVKKKDEK</sequence>
<evidence type="ECO:0000313" key="5">
    <source>
        <dbReference type="EMBL" id="CAE8722081.1"/>
    </source>
</evidence>
<organism evidence="5 6">
    <name type="scientific">Polarella glacialis</name>
    <name type="common">Dinoflagellate</name>
    <dbReference type="NCBI Taxonomy" id="89957"/>
    <lineage>
        <taxon>Eukaryota</taxon>
        <taxon>Sar</taxon>
        <taxon>Alveolata</taxon>
        <taxon>Dinophyceae</taxon>
        <taxon>Suessiales</taxon>
        <taxon>Suessiaceae</taxon>
        <taxon>Polarella</taxon>
    </lineage>
</organism>
<proteinExistence type="inferred from homology"/>
<comment type="similarity">
    <text evidence="1">Belongs to the protein kinase superfamily. ADCK protein kinase family.</text>
</comment>
<dbReference type="PANTHER" id="PTHR10566">
    <property type="entry name" value="CHAPERONE-ACTIVITY OF BC1 COMPLEX CABC1 -RELATED"/>
    <property type="match status" value="1"/>
</dbReference>
<feature type="coiled-coil region" evidence="2">
    <location>
        <begin position="667"/>
        <end position="802"/>
    </location>
</feature>
<comment type="caution">
    <text evidence="5">The sequence shown here is derived from an EMBL/GenBank/DDBJ whole genome shotgun (WGS) entry which is preliminary data.</text>
</comment>
<dbReference type="InterPro" id="IPR004147">
    <property type="entry name" value="ABC1_dom"/>
</dbReference>
<evidence type="ECO:0000256" key="3">
    <source>
        <dbReference type="SAM" id="MobiDB-lite"/>
    </source>
</evidence>
<accession>A0A813L9Q0</accession>
<protein>
    <recommendedName>
        <fullName evidence="4">ABC1 atypical kinase-like domain-containing protein</fullName>
    </recommendedName>
</protein>
<dbReference type="SUPFAM" id="SSF56112">
    <property type="entry name" value="Protein kinase-like (PK-like)"/>
    <property type="match status" value="1"/>
</dbReference>
<keyword evidence="2" id="KW-0175">Coiled coil</keyword>
<feature type="domain" description="ABC1 atypical kinase-like" evidence="4">
    <location>
        <begin position="167"/>
        <end position="218"/>
    </location>
</feature>
<dbReference type="InterPro" id="IPR011009">
    <property type="entry name" value="Kinase-like_dom_sf"/>
</dbReference>
<dbReference type="InterPro" id="IPR050154">
    <property type="entry name" value="UbiB_kinase"/>
</dbReference>
<dbReference type="Pfam" id="PF03109">
    <property type="entry name" value="ABC1"/>
    <property type="match status" value="2"/>
</dbReference>
<name>A0A813L9Q0_POLGL</name>
<evidence type="ECO:0000259" key="4">
    <source>
        <dbReference type="Pfam" id="PF03109"/>
    </source>
</evidence>
<feature type="compositionally biased region" description="Basic and acidic residues" evidence="3">
    <location>
        <begin position="842"/>
        <end position="864"/>
    </location>
</feature>
<reference evidence="5" key="1">
    <citation type="submission" date="2021-02" db="EMBL/GenBank/DDBJ databases">
        <authorList>
            <person name="Dougan E. K."/>
            <person name="Rhodes N."/>
            <person name="Thang M."/>
            <person name="Chan C."/>
        </authorList>
    </citation>
    <scope>NUCLEOTIDE SEQUENCE</scope>
</reference>
<dbReference type="PANTHER" id="PTHR10566:SF113">
    <property type="entry name" value="PROTEIN ACTIVITY OF BC1 COMPLEX KINASE 7, CHLOROPLASTIC"/>
    <property type="match status" value="1"/>
</dbReference>
<evidence type="ECO:0000313" key="6">
    <source>
        <dbReference type="Proteomes" id="UP000626109"/>
    </source>
</evidence>
<feature type="region of interest" description="Disordered" evidence="3">
    <location>
        <begin position="937"/>
        <end position="968"/>
    </location>
</feature>